<dbReference type="InterPro" id="IPR013154">
    <property type="entry name" value="ADH-like_N"/>
</dbReference>
<reference evidence="10" key="1">
    <citation type="submission" date="2020-06" db="EMBL/GenBank/DDBJ databases">
        <title>Paenibacillus sp. nov., isolated from soil.</title>
        <authorList>
            <person name="Seo Y.L."/>
        </authorList>
    </citation>
    <scope>NUCLEOTIDE SEQUENCE [LARGE SCALE GENOMIC DNA]</scope>
    <source>
        <strain evidence="10">JW14</strain>
    </source>
</reference>
<dbReference type="Pfam" id="PF08240">
    <property type="entry name" value="ADH_N"/>
    <property type="match status" value="1"/>
</dbReference>
<comment type="subcellular location">
    <subcellularLocation>
        <location evidence="1">Cytoplasm</location>
    </subcellularLocation>
</comment>
<dbReference type="InterPro" id="IPR020843">
    <property type="entry name" value="ER"/>
</dbReference>
<dbReference type="InterPro" id="IPR036291">
    <property type="entry name" value="NAD(P)-bd_dom_sf"/>
</dbReference>
<evidence type="ECO:0000256" key="4">
    <source>
        <dbReference type="ARBA" id="ARBA00022490"/>
    </source>
</evidence>
<comment type="subunit">
    <text evidence="3">Homotetramer.</text>
</comment>
<evidence type="ECO:0000256" key="6">
    <source>
        <dbReference type="ARBA" id="ARBA00022884"/>
    </source>
</evidence>
<organism evidence="10 11">
    <name type="scientific">Paenibacillus agri</name>
    <dbReference type="NCBI Taxonomy" id="2744309"/>
    <lineage>
        <taxon>Bacteria</taxon>
        <taxon>Bacillati</taxon>
        <taxon>Bacillota</taxon>
        <taxon>Bacilli</taxon>
        <taxon>Bacillales</taxon>
        <taxon>Paenibacillaceae</taxon>
        <taxon>Paenibacillus</taxon>
    </lineage>
</organism>
<dbReference type="Proteomes" id="UP000564806">
    <property type="component" value="Unassembled WGS sequence"/>
</dbReference>
<dbReference type="PROSITE" id="PS01162">
    <property type="entry name" value="QOR_ZETA_CRYSTAL"/>
    <property type="match status" value="1"/>
</dbReference>
<evidence type="ECO:0000256" key="8">
    <source>
        <dbReference type="RuleBase" id="RU364000"/>
    </source>
</evidence>
<dbReference type="GO" id="GO:0016491">
    <property type="term" value="F:oxidoreductase activity"/>
    <property type="evidence" value="ECO:0007669"/>
    <property type="project" value="UniProtKB-KW"/>
</dbReference>
<evidence type="ECO:0000256" key="5">
    <source>
        <dbReference type="ARBA" id="ARBA00022857"/>
    </source>
</evidence>
<dbReference type="InterPro" id="IPR011032">
    <property type="entry name" value="GroES-like_sf"/>
</dbReference>
<keyword evidence="8" id="KW-0479">Metal-binding</keyword>
<evidence type="ECO:0000256" key="2">
    <source>
        <dbReference type="ARBA" id="ARBA00010371"/>
    </source>
</evidence>
<dbReference type="InterPro" id="IPR002364">
    <property type="entry name" value="Quin_OxRdtase/zeta-crystal_CS"/>
</dbReference>
<dbReference type="PANTHER" id="PTHR44154:SF1">
    <property type="entry name" value="QUINONE OXIDOREDUCTASE"/>
    <property type="match status" value="1"/>
</dbReference>
<keyword evidence="4" id="KW-0963">Cytoplasm</keyword>
<keyword evidence="7" id="KW-0007">Acetylation</keyword>
<keyword evidence="11" id="KW-1185">Reference proteome</keyword>
<dbReference type="RefSeq" id="WP_175374028.1">
    <property type="nucleotide sequence ID" value="NZ_JABWCS010000219.1"/>
</dbReference>
<protein>
    <recommendedName>
        <fullName evidence="8">Zinc-type alcohol dehydrogenase-like protein</fullName>
    </recommendedName>
</protein>
<proteinExistence type="inferred from homology"/>
<dbReference type="NCBIfam" id="TIGR02817">
    <property type="entry name" value="adh_fam_1"/>
    <property type="match status" value="1"/>
</dbReference>
<dbReference type="SMART" id="SM00829">
    <property type="entry name" value="PKS_ER"/>
    <property type="match status" value="1"/>
</dbReference>
<comment type="caution">
    <text evidence="10">The sequence shown here is derived from an EMBL/GenBank/DDBJ whole genome shotgun (WGS) entry which is preliminary data.</text>
</comment>
<dbReference type="SUPFAM" id="SSF51735">
    <property type="entry name" value="NAD(P)-binding Rossmann-fold domains"/>
    <property type="match status" value="1"/>
</dbReference>
<name>A0A850EUU9_9BACL</name>
<sequence length="341" mass="37677">MQNSKSMRAVGYYEYLPITHPDSLLDLEIPVPTPQGHDLLIRIEAIAVNPADTVVRQYNPATEGPYILGWDASGVVVEVGPECTLFKPGDEVFYAGSVIRPGNNSEFHLVDERIVGRKPKTLGFAEAASLPLTTITAWESLFDRLGIPHNPEINRNKSILIIGAAGGVGSIAVQLAKLAGLTVIGTASRPESAEWVKELGAEIVINHYEDFLPQLQQHGLDTVDYIFCLNKVDWNRLTQVIVPQGKICFIIDNDPPVELGQFLGKSVTVVWENMFTRSTFQTKDITEQHHLLNQMAELIDEGKIRTTVTERLSPINAANLKLAHAKMESRVAIGKIVLEHF</sequence>
<dbReference type="EMBL" id="JABWCS010000219">
    <property type="protein sequence ID" value="NUU63650.1"/>
    <property type="molecule type" value="Genomic_DNA"/>
</dbReference>
<evidence type="ECO:0000256" key="1">
    <source>
        <dbReference type="ARBA" id="ARBA00004496"/>
    </source>
</evidence>
<dbReference type="InterPro" id="IPR014182">
    <property type="entry name" value="ADH_Zn_typ-1"/>
</dbReference>
<comment type="similarity">
    <text evidence="2 8">Belongs to the zinc-containing alcohol dehydrogenase family. Quinone oxidoreductase subfamily.</text>
</comment>
<keyword evidence="8" id="KW-0560">Oxidoreductase</keyword>
<dbReference type="GO" id="GO:0008270">
    <property type="term" value="F:zinc ion binding"/>
    <property type="evidence" value="ECO:0007669"/>
    <property type="project" value="InterPro"/>
</dbReference>
<dbReference type="Gene3D" id="3.40.50.720">
    <property type="entry name" value="NAD(P)-binding Rossmann-like Domain"/>
    <property type="match status" value="1"/>
</dbReference>
<keyword evidence="5" id="KW-0521">NADP</keyword>
<keyword evidence="6" id="KW-0694">RNA-binding</keyword>
<feature type="domain" description="Enoyl reductase (ER)" evidence="9">
    <location>
        <begin position="22"/>
        <end position="338"/>
    </location>
</feature>
<dbReference type="PANTHER" id="PTHR44154">
    <property type="entry name" value="QUINONE OXIDOREDUCTASE"/>
    <property type="match status" value="1"/>
</dbReference>
<evidence type="ECO:0000313" key="10">
    <source>
        <dbReference type="EMBL" id="NUU63650.1"/>
    </source>
</evidence>
<dbReference type="GO" id="GO:0005737">
    <property type="term" value="C:cytoplasm"/>
    <property type="evidence" value="ECO:0007669"/>
    <property type="project" value="UniProtKB-SubCell"/>
</dbReference>
<dbReference type="SUPFAM" id="SSF50129">
    <property type="entry name" value="GroES-like"/>
    <property type="match status" value="1"/>
</dbReference>
<gene>
    <name evidence="10" type="ORF">HPT30_25190</name>
</gene>
<dbReference type="CDD" id="cd08252">
    <property type="entry name" value="AL_MDR"/>
    <property type="match status" value="1"/>
</dbReference>
<dbReference type="Gene3D" id="3.90.180.10">
    <property type="entry name" value="Medium-chain alcohol dehydrogenases, catalytic domain"/>
    <property type="match status" value="1"/>
</dbReference>
<dbReference type="AlphaFoldDB" id="A0A850EUU9"/>
<accession>A0A850EUU9</accession>
<evidence type="ECO:0000256" key="7">
    <source>
        <dbReference type="ARBA" id="ARBA00022990"/>
    </source>
</evidence>
<evidence type="ECO:0000256" key="3">
    <source>
        <dbReference type="ARBA" id="ARBA00011881"/>
    </source>
</evidence>
<dbReference type="InterPro" id="IPR013149">
    <property type="entry name" value="ADH-like_C"/>
</dbReference>
<keyword evidence="8" id="KW-0862">Zinc</keyword>
<dbReference type="GO" id="GO:0003723">
    <property type="term" value="F:RNA binding"/>
    <property type="evidence" value="ECO:0007669"/>
    <property type="project" value="UniProtKB-KW"/>
</dbReference>
<dbReference type="InterPro" id="IPR051603">
    <property type="entry name" value="Zinc-ADH_QOR/CCCR"/>
</dbReference>
<evidence type="ECO:0000313" key="11">
    <source>
        <dbReference type="Proteomes" id="UP000564806"/>
    </source>
</evidence>
<evidence type="ECO:0000259" key="9">
    <source>
        <dbReference type="SMART" id="SM00829"/>
    </source>
</evidence>
<dbReference type="Pfam" id="PF00107">
    <property type="entry name" value="ADH_zinc_N"/>
    <property type="match status" value="1"/>
</dbReference>